<organism evidence="1 2">
    <name type="scientific">Paucilactobacillus wasatchensis</name>
    <dbReference type="NCBI Taxonomy" id="1335616"/>
    <lineage>
        <taxon>Bacteria</taxon>
        <taxon>Bacillati</taxon>
        <taxon>Bacillota</taxon>
        <taxon>Bacilli</taxon>
        <taxon>Lactobacillales</taxon>
        <taxon>Lactobacillaceae</taxon>
        <taxon>Paucilactobacillus</taxon>
    </lineage>
</organism>
<proteinExistence type="predicted"/>
<evidence type="ECO:0000313" key="1">
    <source>
        <dbReference type="EMBL" id="KIS03198.1"/>
    </source>
</evidence>
<protein>
    <submittedName>
        <fullName evidence="1">Uncharacterized protein</fullName>
    </submittedName>
</protein>
<dbReference type="STRING" id="1335616.WDC_1231"/>
<sequence>MAELMVIAFFSKKYFSVLSAAAVVSKHIKKSQLVDMRSLQY</sequence>
<name>A0A0D0Y4J6_9LACO</name>
<dbReference type="Proteomes" id="UP000032279">
    <property type="component" value="Unassembled WGS sequence"/>
</dbReference>
<gene>
    <name evidence="1" type="ORF">WDC_1231</name>
</gene>
<accession>A0A0D0Y4J6</accession>
<keyword evidence="2" id="KW-1185">Reference proteome</keyword>
<evidence type="ECO:0000313" key="2">
    <source>
        <dbReference type="Proteomes" id="UP000032279"/>
    </source>
</evidence>
<reference evidence="1 2" key="1">
    <citation type="submission" date="2013-08" db="EMBL/GenBank/DDBJ databases">
        <title>Lactobacillus wasatchii sp. WDC04, a late gas producing bacteria isolated from aged chedder cheese.</title>
        <authorList>
            <person name="Oberg C.J."/>
            <person name="Culumber M."/>
            <person name="McMahon D.J."/>
            <person name="Broadbent J.R."/>
            <person name="Oberg T.S."/>
            <person name="Ortaki F."/>
        </authorList>
    </citation>
    <scope>NUCLEOTIDE SEQUENCE [LARGE SCALE GENOMIC DNA]</scope>
    <source>
        <strain evidence="1 2">WDC04</strain>
    </source>
</reference>
<dbReference type="EMBL" id="AWTT01000028">
    <property type="protein sequence ID" value="KIS03198.1"/>
    <property type="molecule type" value="Genomic_DNA"/>
</dbReference>
<dbReference type="PATRIC" id="fig|1335616.4.peg.1231"/>
<comment type="caution">
    <text evidence="1">The sequence shown here is derived from an EMBL/GenBank/DDBJ whole genome shotgun (WGS) entry which is preliminary data.</text>
</comment>
<dbReference type="AlphaFoldDB" id="A0A0D0Y4J6"/>